<reference evidence="2 3" key="1">
    <citation type="submission" date="2014-03" db="EMBL/GenBank/DDBJ databases">
        <authorList>
            <person name="Sibley D."/>
            <person name="Venepally P."/>
            <person name="Karamycheva S."/>
            <person name="Hadjithomas M."/>
            <person name="Khan A."/>
            <person name="Brunk B."/>
            <person name="Roos D."/>
            <person name="Caler E."/>
            <person name="Lorenzi H."/>
        </authorList>
    </citation>
    <scope>NUCLEOTIDE SEQUENCE [LARGE SCALE GENOMIC DNA]</scope>
    <source>
        <strain evidence="3">p89</strain>
    </source>
</reference>
<evidence type="ECO:0000256" key="1">
    <source>
        <dbReference type="SAM" id="MobiDB-lite"/>
    </source>
</evidence>
<dbReference type="Proteomes" id="UP000028828">
    <property type="component" value="Unassembled WGS sequence"/>
</dbReference>
<dbReference type="OrthoDB" id="10549925at2759"/>
<dbReference type="EMBL" id="AEYI02002566">
    <property type="protein sequence ID" value="KFG27826.1"/>
    <property type="molecule type" value="Genomic_DNA"/>
</dbReference>
<dbReference type="AlphaFoldDB" id="A0A086J6Q8"/>
<evidence type="ECO:0000313" key="3">
    <source>
        <dbReference type="Proteomes" id="UP000028828"/>
    </source>
</evidence>
<accession>A0A086J6Q8</accession>
<sequence length="126" mass="13683">MDVQCFMPAATACDKEAAREGTGALATGGKPGYSGKRVEEFRPRRSDAAADADRMEIQGTLDELSSIDGERGFAKRGKVEFEKKALSVSTMFVARAPDAEKDIRQEDGIQLEAVETKRQEGKLTPT</sequence>
<feature type="region of interest" description="Disordered" evidence="1">
    <location>
        <begin position="17"/>
        <end position="51"/>
    </location>
</feature>
<dbReference type="VEuPathDB" id="ToxoDB:TGP89_200595"/>
<organism evidence="2 3">
    <name type="scientific">Toxoplasma gondii p89</name>
    <dbReference type="NCBI Taxonomy" id="943119"/>
    <lineage>
        <taxon>Eukaryota</taxon>
        <taxon>Sar</taxon>
        <taxon>Alveolata</taxon>
        <taxon>Apicomplexa</taxon>
        <taxon>Conoidasida</taxon>
        <taxon>Coccidia</taxon>
        <taxon>Eucoccidiorida</taxon>
        <taxon>Eimeriorina</taxon>
        <taxon>Sarcocystidae</taxon>
        <taxon>Toxoplasma</taxon>
    </lineage>
</organism>
<evidence type="ECO:0000313" key="2">
    <source>
        <dbReference type="EMBL" id="KFG27826.1"/>
    </source>
</evidence>
<gene>
    <name evidence="2" type="ORF">TGP89_200595</name>
</gene>
<protein>
    <submittedName>
        <fullName evidence="2">Uncharacterized protein</fullName>
    </submittedName>
</protein>
<feature type="compositionally biased region" description="Basic and acidic residues" evidence="1">
    <location>
        <begin position="36"/>
        <end position="51"/>
    </location>
</feature>
<name>A0A086J6Q8_TOXGO</name>
<comment type="caution">
    <text evidence="2">The sequence shown here is derived from an EMBL/GenBank/DDBJ whole genome shotgun (WGS) entry which is preliminary data.</text>
</comment>
<proteinExistence type="predicted"/>